<reference evidence="1 2" key="1">
    <citation type="journal article" date="2016" name="PLoS Pathog.">
        <title>Biosynthesis of antibiotic leucinostatins in bio-control fungus Purpureocillium lilacinum and their inhibition on phytophthora revealed by genome mining.</title>
        <authorList>
            <person name="Wang G."/>
            <person name="Liu Z."/>
            <person name="Lin R."/>
            <person name="Li E."/>
            <person name="Mao Z."/>
            <person name="Ling J."/>
            <person name="Yang Y."/>
            <person name="Yin W.B."/>
            <person name="Xie B."/>
        </authorList>
    </citation>
    <scope>NUCLEOTIDE SEQUENCE [LARGE SCALE GENOMIC DNA]</scope>
    <source>
        <strain evidence="1">170</strain>
    </source>
</reference>
<dbReference type="Proteomes" id="UP000078397">
    <property type="component" value="Unassembled WGS sequence"/>
</dbReference>
<accession>A0A179F7Y8</accession>
<keyword evidence="2" id="KW-1185">Reference proteome</keyword>
<evidence type="ECO:0000313" key="1">
    <source>
        <dbReference type="EMBL" id="OAQ61595.1"/>
    </source>
</evidence>
<dbReference type="OrthoDB" id="62952at2759"/>
<dbReference type="GeneID" id="28851949"/>
<gene>
    <name evidence="1" type="ORF">VFPPC_09417</name>
</gene>
<dbReference type="PANTHER" id="PTHR42085">
    <property type="entry name" value="F-BOX DOMAIN-CONTAINING PROTEIN"/>
    <property type="match status" value="1"/>
</dbReference>
<dbReference type="InterPro" id="IPR038883">
    <property type="entry name" value="AN11006-like"/>
</dbReference>
<dbReference type="EMBL" id="LSBJ02000007">
    <property type="protein sequence ID" value="OAQ61595.1"/>
    <property type="molecule type" value="Genomic_DNA"/>
</dbReference>
<name>A0A179F7Y8_METCM</name>
<dbReference type="KEGG" id="pchm:VFPPC_09417"/>
<protein>
    <submittedName>
        <fullName evidence="1">Uncharacterized protein</fullName>
    </submittedName>
</protein>
<dbReference type="AlphaFoldDB" id="A0A179F7Y8"/>
<dbReference type="PANTHER" id="PTHR42085:SF1">
    <property type="entry name" value="F-BOX DOMAIN-CONTAINING PROTEIN"/>
    <property type="match status" value="1"/>
</dbReference>
<organism evidence="1 2">
    <name type="scientific">Pochonia chlamydosporia 170</name>
    <dbReference type="NCBI Taxonomy" id="1380566"/>
    <lineage>
        <taxon>Eukaryota</taxon>
        <taxon>Fungi</taxon>
        <taxon>Dikarya</taxon>
        <taxon>Ascomycota</taxon>
        <taxon>Pezizomycotina</taxon>
        <taxon>Sordariomycetes</taxon>
        <taxon>Hypocreomycetidae</taxon>
        <taxon>Hypocreales</taxon>
        <taxon>Clavicipitaceae</taxon>
        <taxon>Pochonia</taxon>
    </lineage>
</organism>
<evidence type="ECO:0000313" key="2">
    <source>
        <dbReference type="Proteomes" id="UP000078397"/>
    </source>
</evidence>
<dbReference type="RefSeq" id="XP_018139299.1">
    <property type="nucleotide sequence ID" value="XM_018287955.1"/>
</dbReference>
<proteinExistence type="predicted"/>
<sequence>MSDNHGSKIDKCNDGDWEIVELEESHQEHADEAIRPILGLYCSGKFALQINGRENTRRTVLPEPGRHNYKFPIFLKNHGSLYDEQAQCILFRLPIELRLRIYEEVLRIKSPKVQLKWYPASHRTSPHLSVLSIIETCRRIHAEAEPIFYSINYIQYSVTTPRPSTSFFQTISPTRLESIRSLIISVSSGGEALHIIRELMPLTKLQKLMIERQQCVRYIDIQAWIVLAKQLKMELEKLSELQILDIITPETPKQTPEEEQRMRRLDQVDDFLREVTSENKRPAVA</sequence>
<comment type="caution">
    <text evidence="1">The sequence shown here is derived from an EMBL/GenBank/DDBJ whole genome shotgun (WGS) entry which is preliminary data.</text>
</comment>